<feature type="compositionally biased region" description="Basic and acidic residues" evidence="1">
    <location>
        <begin position="79"/>
        <end position="95"/>
    </location>
</feature>
<dbReference type="EMBL" id="LN731032">
    <property type="protein sequence ID" value="CEP14126.1"/>
    <property type="molecule type" value="Genomic_DNA"/>
</dbReference>
<evidence type="ECO:0000256" key="1">
    <source>
        <dbReference type="SAM" id="MobiDB-lite"/>
    </source>
</evidence>
<feature type="region of interest" description="Disordered" evidence="1">
    <location>
        <begin position="74"/>
        <end position="102"/>
    </location>
</feature>
<feature type="region of interest" description="Disordered" evidence="1">
    <location>
        <begin position="141"/>
        <end position="165"/>
    </location>
</feature>
<feature type="compositionally biased region" description="Polar residues" evidence="1">
    <location>
        <begin position="1"/>
        <end position="19"/>
    </location>
</feature>
<dbReference type="OrthoDB" id="2555519at2759"/>
<dbReference type="Proteomes" id="UP000054107">
    <property type="component" value="Unassembled WGS sequence"/>
</dbReference>
<keyword evidence="3" id="KW-1185">Reference proteome</keyword>
<reference evidence="2 3" key="1">
    <citation type="submission" date="2014-09" db="EMBL/GenBank/DDBJ databases">
        <authorList>
            <person name="Ellenberger Sabrina"/>
        </authorList>
    </citation>
    <scope>NUCLEOTIDE SEQUENCE [LARGE SCALE GENOMIC DNA]</scope>
    <source>
        <strain evidence="2 3">CBS 412.66</strain>
    </source>
</reference>
<protein>
    <submittedName>
        <fullName evidence="2">Uncharacterized protein</fullName>
    </submittedName>
</protein>
<feature type="compositionally biased region" description="Basic and acidic residues" evidence="1">
    <location>
        <begin position="20"/>
        <end position="31"/>
    </location>
</feature>
<dbReference type="STRING" id="35722.A0A0B7NGT2"/>
<organism evidence="2 3">
    <name type="scientific">Parasitella parasitica</name>
    <dbReference type="NCBI Taxonomy" id="35722"/>
    <lineage>
        <taxon>Eukaryota</taxon>
        <taxon>Fungi</taxon>
        <taxon>Fungi incertae sedis</taxon>
        <taxon>Mucoromycota</taxon>
        <taxon>Mucoromycotina</taxon>
        <taxon>Mucoromycetes</taxon>
        <taxon>Mucorales</taxon>
        <taxon>Mucorineae</taxon>
        <taxon>Mucoraceae</taxon>
        <taxon>Parasitella</taxon>
    </lineage>
</organism>
<dbReference type="AlphaFoldDB" id="A0A0B7NGT2"/>
<accession>A0A0B7NGT2</accession>
<evidence type="ECO:0000313" key="2">
    <source>
        <dbReference type="EMBL" id="CEP14126.1"/>
    </source>
</evidence>
<sequence>MSNHVPKTQTGDQDNSARLNDQEHLDSHYDIDNSSVSDDNDLEISNKSLLTINEMLEKIVRHQAKQVASFKNKMMTCPDTEKQDEQQRQDVRDQVENEGDDWENDEQFIRLKKMTEMLIEQAQNALSSQAQAIGGRVLMAGHHHRRSNSSRRHRNTHSSNDLQQQ</sequence>
<name>A0A0B7NGT2_9FUNG</name>
<feature type="region of interest" description="Disordered" evidence="1">
    <location>
        <begin position="1"/>
        <end position="41"/>
    </location>
</feature>
<feature type="compositionally biased region" description="Basic residues" evidence="1">
    <location>
        <begin position="141"/>
        <end position="156"/>
    </location>
</feature>
<evidence type="ECO:0000313" key="3">
    <source>
        <dbReference type="Proteomes" id="UP000054107"/>
    </source>
</evidence>
<proteinExistence type="predicted"/>
<gene>
    <name evidence="2" type="primary">PARPA_08289.1 scaffold 32756</name>
</gene>